<dbReference type="GO" id="GO:0008080">
    <property type="term" value="F:N-acetyltransferase activity"/>
    <property type="evidence" value="ECO:0007669"/>
    <property type="project" value="InterPro"/>
</dbReference>
<dbReference type="InterPro" id="IPR007374">
    <property type="entry name" value="ASCH_domain"/>
</dbReference>
<dbReference type="InterPro" id="IPR050769">
    <property type="entry name" value="NAT_camello-type"/>
</dbReference>
<dbReference type="AlphaFoldDB" id="C7LVI5"/>
<accession>C7LVI5</accession>
<dbReference type="Proteomes" id="UP000002216">
    <property type="component" value="Chromosome"/>
</dbReference>
<evidence type="ECO:0000313" key="4">
    <source>
        <dbReference type="Proteomes" id="UP000002216"/>
    </source>
</evidence>
<dbReference type="Pfam" id="PF04266">
    <property type="entry name" value="ASCH"/>
    <property type="match status" value="1"/>
</dbReference>
<dbReference type="PROSITE" id="PS51186">
    <property type="entry name" value="GNAT"/>
    <property type="match status" value="1"/>
</dbReference>
<dbReference type="CDD" id="cd04301">
    <property type="entry name" value="NAT_SF"/>
    <property type="match status" value="1"/>
</dbReference>
<keyword evidence="1 3" id="KW-0808">Transferase</keyword>
<evidence type="ECO:0000256" key="1">
    <source>
        <dbReference type="ARBA" id="ARBA00022679"/>
    </source>
</evidence>
<sequence>MLLRIRSATFEDKDFVINLMVEALSPFYGGDHYAHAMRIFNAHNSGGIDKIGFFSLKQEMFIVELNGNKAGLLHLVLKRQKTCKISPLIVHKDFRGKNGIGNFLIKTAEQYAQKNNCRQLYCTVAEKNRKALGLFLKNNFILAGKSENHYKDGHTEYMLYKSFEHISGDDEFDFDHISVLPLDDKNKEQVKRILLEELPNDFIGINDEWVEKLFDGHNRRDSKDIDSKYKLIFTATDSYGKVLGVTGATPKKGEPIKLMPFVAKDSSAFFALLFDVPGLLREYGRKVYVHIVPDAEQVRFLEQAGWQMDGVMPDAYQVGIATQQWSKEFERDRFMRIIRLKKNFLEFIKRGKKTLEVRVGYDNIKTIKSGESIVFMSRDERLVRTVKEIRIYKTFSEMLNHENYKLIAPNSNNREETEKLLSDIYPPHKERLGVYVLDLSEEFG</sequence>
<dbReference type="OrthoDB" id="9805924at2"/>
<dbReference type="eggNOG" id="COG4043">
    <property type="taxonomic scope" value="Bacteria"/>
</dbReference>
<dbReference type="InterPro" id="IPR016181">
    <property type="entry name" value="Acyl_CoA_acyltransferase"/>
</dbReference>
<dbReference type="STRING" id="525897.Dbac_1649"/>
<dbReference type="KEGG" id="dba:Dbac_1649"/>
<feature type="domain" description="N-acetyltransferase" evidence="2">
    <location>
        <begin position="3"/>
        <end position="164"/>
    </location>
</feature>
<dbReference type="Gene3D" id="2.30.130.30">
    <property type="entry name" value="Hypothetical protein"/>
    <property type="match status" value="1"/>
</dbReference>
<keyword evidence="4" id="KW-1185">Reference proteome</keyword>
<dbReference type="RefSeq" id="WP_015773832.1">
    <property type="nucleotide sequence ID" value="NC_013173.1"/>
</dbReference>
<dbReference type="SUPFAM" id="SSF55729">
    <property type="entry name" value="Acyl-CoA N-acyltransferases (Nat)"/>
    <property type="match status" value="1"/>
</dbReference>
<dbReference type="EMBL" id="CP001629">
    <property type="protein sequence ID" value="ACU89741.1"/>
    <property type="molecule type" value="Genomic_DNA"/>
</dbReference>
<name>C7LVI5_DESBD</name>
<dbReference type="SUPFAM" id="SSF88697">
    <property type="entry name" value="PUA domain-like"/>
    <property type="match status" value="1"/>
</dbReference>
<dbReference type="HOGENOM" id="CLU_616394_0_0_7"/>
<gene>
    <name evidence="3" type="ordered locus">Dbac_1649</name>
</gene>
<dbReference type="InterPro" id="IPR000182">
    <property type="entry name" value="GNAT_dom"/>
</dbReference>
<dbReference type="InterPro" id="IPR015947">
    <property type="entry name" value="PUA-like_sf"/>
</dbReference>
<evidence type="ECO:0000313" key="3">
    <source>
        <dbReference type="EMBL" id="ACU89741.1"/>
    </source>
</evidence>
<reference evidence="3 4" key="1">
    <citation type="journal article" date="2009" name="Stand. Genomic Sci.">
        <title>Complete genome sequence of Desulfomicrobium baculatum type strain (X).</title>
        <authorList>
            <person name="Copeland A."/>
            <person name="Spring S."/>
            <person name="Goker M."/>
            <person name="Schneider S."/>
            <person name="Lapidus A."/>
            <person name="Del Rio T.G."/>
            <person name="Tice H."/>
            <person name="Cheng J.F."/>
            <person name="Chen F."/>
            <person name="Nolan M."/>
            <person name="Bruce D."/>
            <person name="Goodwin L."/>
            <person name="Pitluck S."/>
            <person name="Ivanova N."/>
            <person name="Mavrommatis K."/>
            <person name="Ovchinnikova G."/>
            <person name="Pati A."/>
            <person name="Chen A."/>
            <person name="Palaniappan K."/>
            <person name="Land M."/>
            <person name="Hauser L."/>
            <person name="Chang Y.J."/>
            <person name="Jeffries C.C."/>
            <person name="Meincke L."/>
            <person name="Sims D."/>
            <person name="Brettin T."/>
            <person name="Detter J.C."/>
            <person name="Han C."/>
            <person name="Chain P."/>
            <person name="Bristow J."/>
            <person name="Eisen J.A."/>
            <person name="Markowitz V."/>
            <person name="Hugenholtz P."/>
            <person name="Kyrpides N.C."/>
            <person name="Klenk H.P."/>
            <person name="Lucas S."/>
        </authorList>
    </citation>
    <scope>NUCLEOTIDE SEQUENCE [LARGE SCALE GENOMIC DNA]</scope>
    <source>
        <strain evidence="4">DSM 4028 / VKM B-1378 / X</strain>
    </source>
</reference>
<organism evidence="3 4">
    <name type="scientific">Desulfomicrobium baculatum (strain DSM 4028 / VKM B-1378 / X)</name>
    <name type="common">Desulfovibrio baculatus</name>
    <dbReference type="NCBI Taxonomy" id="525897"/>
    <lineage>
        <taxon>Bacteria</taxon>
        <taxon>Pseudomonadati</taxon>
        <taxon>Thermodesulfobacteriota</taxon>
        <taxon>Desulfovibrionia</taxon>
        <taxon>Desulfovibrionales</taxon>
        <taxon>Desulfomicrobiaceae</taxon>
        <taxon>Desulfomicrobium</taxon>
    </lineage>
</organism>
<dbReference type="eggNOG" id="COG0456">
    <property type="taxonomic scope" value="Bacteria"/>
</dbReference>
<dbReference type="PANTHER" id="PTHR13947:SF37">
    <property type="entry name" value="LD18367P"/>
    <property type="match status" value="1"/>
</dbReference>
<dbReference type="PANTHER" id="PTHR13947">
    <property type="entry name" value="GNAT FAMILY N-ACETYLTRANSFERASE"/>
    <property type="match status" value="1"/>
</dbReference>
<protein>
    <submittedName>
        <fullName evidence="3">GCN5-related N-acetyltransferase</fullName>
    </submittedName>
</protein>
<dbReference type="Pfam" id="PF00583">
    <property type="entry name" value="Acetyltransf_1"/>
    <property type="match status" value="1"/>
</dbReference>
<proteinExistence type="predicted"/>
<evidence type="ECO:0000259" key="2">
    <source>
        <dbReference type="PROSITE" id="PS51186"/>
    </source>
</evidence>
<dbReference type="Gene3D" id="3.40.630.30">
    <property type="match status" value="1"/>
</dbReference>